<gene>
    <name evidence="4" type="ORF">OTI717_LOCUS24129</name>
</gene>
<dbReference type="GO" id="GO:0008028">
    <property type="term" value="F:monocarboxylic acid transmembrane transporter activity"/>
    <property type="evidence" value="ECO:0007669"/>
    <property type="project" value="TreeGrafter"/>
</dbReference>
<keyword evidence="3" id="KW-1133">Transmembrane helix</keyword>
<dbReference type="EMBL" id="CAJOAX010004476">
    <property type="protein sequence ID" value="CAF3907715.1"/>
    <property type="molecule type" value="Genomic_DNA"/>
</dbReference>
<feature type="transmembrane region" description="Helical" evidence="3">
    <location>
        <begin position="235"/>
        <end position="256"/>
    </location>
</feature>
<feature type="transmembrane region" description="Helical" evidence="3">
    <location>
        <begin position="179"/>
        <end position="196"/>
    </location>
</feature>
<keyword evidence="3" id="KW-0472">Membrane</keyword>
<feature type="region of interest" description="Disordered" evidence="2">
    <location>
        <begin position="1"/>
        <end position="24"/>
    </location>
</feature>
<dbReference type="InterPro" id="IPR036259">
    <property type="entry name" value="MFS_trans_sf"/>
</dbReference>
<dbReference type="Proteomes" id="UP000663823">
    <property type="component" value="Unassembled WGS sequence"/>
</dbReference>
<dbReference type="SUPFAM" id="SSF103473">
    <property type="entry name" value="MFS general substrate transporter"/>
    <property type="match status" value="1"/>
</dbReference>
<comment type="caution">
    <text evidence="4">The sequence shown here is derived from an EMBL/GenBank/DDBJ whole genome shotgun (WGS) entry which is preliminary data.</text>
</comment>
<feature type="coiled-coil region" evidence="1">
    <location>
        <begin position="40"/>
        <end position="88"/>
    </location>
</feature>
<evidence type="ECO:0000313" key="4">
    <source>
        <dbReference type="EMBL" id="CAF3907715.1"/>
    </source>
</evidence>
<proteinExistence type="predicted"/>
<organism evidence="4 5">
    <name type="scientific">Rotaria sordida</name>
    <dbReference type="NCBI Taxonomy" id="392033"/>
    <lineage>
        <taxon>Eukaryota</taxon>
        <taxon>Metazoa</taxon>
        <taxon>Spiralia</taxon>
        <taxon>Gnathifera</taxon>
        <taxon>Rotifera</taxon>
        <taxon>Eurotatoria</taxon>
        <taxon>Bdelloidea</taxon>
        <taxon>Philodinida</taxon>
        <taxon>Philodinidae</taxon>
        <taxon>Rotaria</taxon>
    </lineage>
</organism>
<dbReference type="PANTHER" id="PTHR11360">
    <property type="entry name" value="MONOCARBOXYLATE TRANSPORTER"/>
    <property type="match status" value="1"/>
</dbReference>
<dbReference type="Gene3D" id="1.20.1250.20">
    <property type="entry name" value="MFS general substrate transporter like domains"/>
    <property type="match status" value="1"/>
</dbReference>
<dbReference type="PANTHER" id="PTHR11360:SF284">
    <property type="entry name" value="EG:103B4.3 PROTEIN-RELATED"/>
    <property type="match status" value="1"/>
</dbReference>
<keyword evidence="1" id="KW-0175">Coiled coil</keyword>
<feature type="transmembrane region" description="Helical" evidence="3">
    <location>
        <begin position="268"/>
        <end position="286"/>
    </location>
</feature>
<evidence type="ECO:0000256" key="2">
    <source>
        <dbReference type="SAM" id="MobiDB-lite"/>
    </source>
</evidence>
<feature type="transmembrane region" description="Helical" evidence="3">
    <location>
        <begin position="109"/>
        <end position="135"/>
    </location>
</feature>
<feature type="transmembrane region" description="Helical" evidence="3">
    <location>
        <begin position="147"/>
        <end position="167"/>
    </location>
</feature>
<dbReference type="AlphaFoldDB" id="A0A819I2S4"/>
<feature type="transmembrane region" description="Helical" evidence="3">
    <location>
        <begin position="202"/>
        <end position="228"/>
    </location>
</feature>
<name>A0A819I2S4_9BILA</name>
<sequence>MTDEIERYVQDEEPEEKKSNTLKINEEKDEKKSNVFKVEQDKVEKKFNILKDEQEKIEKKFGILKDDQEKIENKFDKSKDDQKKIENKSNKLDDDDEYDFITVPPDGGFGWIVVLACCIINLILDGFFFSFGNISDKVQSYFQAQEWAVSLVISLACGFYMLSAPLASALCNKWGCRRVGIIGSVIAAFSVAASILSPNIVVMWLLFGLIGGIGMGLIYLPSLVMVGYYFEEKRAIATGIVTAGTGIGTVAFSPFIKLLFNLFGWKTGLFLVAIIILCCAICCAFMRPLTPVRKRRILPPPEEIEDTVQKIMTPTSSIKGGKLTPATSIRGGKLTPATSIRGAKVTPTIVIIPSPHDEDSTLTDMALEDDIKKRCRTESGVSNRSRQSIRAEDAVRPLYKEDVLYQGDTRNLPEFQSQPDIPTYIQQTTKVPEAVEETKMKAFWDALRTMTNFHLLRDKKIIIICVG</sequence>
<keyword evidence="3" id="KW-0812">Transmembrane</keyword>
<evidence type="ECO:0000256" key="3">
    <source>
        <dbReference type="SAM" id="Phobius"/>
    </source>
</evidence>
<dbReference type="InterPro" id="IPR011701">
    <property type="entry name" value="MFS"/>
</dbReference>
<dbReference type="Pfam" id="PF07690">
    <property type="entry name" value="MFS_1"/>
    <property type="match status" value="1"/>
</dbReference>
<reference evidence="4" key="1">
    <citation type="submission" date="2021-02" db="EMBL/GenBank/DDBJ databases">
        <authorList>
            <person name="Nowell W R."/>
        </authorList>
    </citation>
    <scope>NUCLEOTIDE SEQUENCE</scope>
</reference>
<dbReference type="InterPro" id="IPR050327">
    <property type="entry name" value="Proton-linked_MCT"/>
</dbReference>
<evidence type="ECO:0000256" key="1">
    <source>
        <dbReference type="SAM" id="Coils"/>
    </source>
</evidence>
<protein>
    <submittedName>
        <fullName evidence="4">Uncharacterized protein</fullName>
    </submittedName>
</protein>
<accession>A0A819I2S4</accession>
<evidence type="ECO:0000313" key="5">
    <source>
        <dbReference type="Proteomes" id="UP000663823"/>
    </source>
</evidence>